<organism evidence="2 3">
    <name type="scientific">Oryzias latipes</name>
    <name type="common">Japanese rice fish</name>
    <name type="synonym">Japanese killifish</name>
    <dbReference type="NCBI Taxonomy" id="8090"/>
    <lineage>
        <taxon>Eukaryota</taxon>
        <taxon>Metazoa</taxon>
        <taxon>Chordata</taxon>
        <taxon>Craniata</taxon>
        <taxon>Vertebrata</taxon>
        <taxon>Euteleostomi</taxon>
        <taxon>Actinopterygii</taxon>
        <taxon>Neopterygii</taxon>
        <taxon>Teleostei</taxon>
        <taxon>Neoteleostei</taxon>
        <taxon>Acanthomorphata</taxon>
        <taxon>Ovalentaria</taxon>
        <taxon>Atherinomorphae</taxon>
        <taxon>Beloniformes</taxon>
        <taxon>Adrianichthyidae</taxon>
        <taxon>Oryziinae</taxon>
        <taxon>Oryzias</taxon>
    </lineage>
</organism>
<dbReference type="SUPFAM" id="SSF56672">
    <property type="entry name" value="DNA/RNA polymerases"/>
    <property type="match status" value="1"/>
</dbReference>
<feature type="domain" description="Reverse transcriptase" evidence="1">
    <location>
        <begin position="151"/>
        <end position="303"/>
    </location>
</feature>
<dbReference type="PANTHER" id="PTHR31635">
    <property type="entry name" value="REVERSE TRANSCRIPTASE DOMAIN-CONTAINING PROTEIN-RELATED"/>
    <property type="match status" value="1"/>
</dbReference>
<dbReference type="PROSITE" id="PS50878">
    <property type="entry name" value="RT_POL"/>
    <property type="match status" value="1"/>
</dbReference>
<dbReference type="AlphaFoldDB" id="A0A3P9JT67"/>
<evidence type="ECO:0000259" key="1">
    <source>
        <dbReference type="PROSITE" id="PS50878"/>
    </source>
</evidence>
<dbReference type="PANTHER" id="PTHR31635:SF196">
    <property type="entry name" value="REVERSE TRANSCRIPTASE DOMAIN-CONTAINING PROTEIN-RELATED"/>
    <property type="match status" value="1"/>
</dbReference>
<dbReference type="CDD" id="cd01650">
    <property type="entry name" value="RT_nLTR_like"/>
    <property type="match status" value="1"/>
</dbReference>
<reference evidence="2" key="3">
    <citation type="submission" date="2025-08" db="UniProtKB">
        <authorList>
            <consortium name="Ensembl"/>
        </authorList>
    </citation>
    <scope>IDENTIFICATION</scope>
    <source>
        <strain evidence="2">HSOK</strain>
    </source>
</reference>
<accession>A0A3P9JT67</accession>
<reference key="1">
    <citation type="journal article" date="2007" name="Nature">
        <title>The medaka draft genome and insights into vertebrate genome evolution.</title>
        <authorList>
            <person name="Kasahara M."/>
            <person name="Naruse K."/>
            <person name="Sasaki S."/>
            <person name="Nakatani Y."/>
            <person name="Qu W."/>
            <person name="Ahsan B."/>
            <person name="Yamada T."/>
            <person name="Nagayasu Y."/>
            <person name="Doi K."/>
            <person name="Kasai Y."/>
            <person name="Jindo T."/>
            <person name="Kobayashi D."/>
            <person name="Shimada A."/>
            <person name="Toyoda A."/>
            <person name="Kuroki Y."/>
            <person name="Fujiyama A."/>
            <person name="Sasaki T."/>
            <person name="Shimizu A."/>
            <person name="Asakawa S."/>
            <person name="Shimizu N."/>
            <person name="Hashimoto S."/>
            <person name="Yang J."/>
            <person name="Lee Y."/>
            <person name="Matsushima K."/>
            <person name="Sugano S."/>
            <person name="Sakaizumi M."/>
            <person name="Narita T."/>
            <person name="Ohishi K."/>
            <person name="Haga S."/>
            <person name="Ohta F."/>
            <person name="Nomoto H."/>
            <person name="Nogata K."/>
            <person name="Morishita T."/>
            <person name="Endo T."/>
            <person name="Shin-I T."/>
            <person name="Takeda H."/>
            <person name="Morishita S."/>
            <person name="Kohara Y."/>
        </authorList>
    </citation>
    <scope>NUCLEOTIDE SEQUENCE [LARGE SCALE GENOMIC DNA]</scope>
    <source>
        <strain>Hd-rR</strain>
    </source>
</reference>
<reference evidence="2 3" key="2">
    <citation type="submission" date="2017-04" db="EMBL/GenBank/DDBJ databases">
        <title>CpG methylation of centromeres and impact of large insertions on vertebrate speciation.</title>
        <authorList>
            <person name="Ichikawa K."/>
            <person name="Yoshimura J."/>
            <person name="Morishita S."/>
        </authorList>
    </citation>
    <scope>NUCLEOTIDE SEQUENCE</scope>
    <source>
        <strain evidence="2 3">HSOK</strain>
    </source>
</reference>
<dbReference type="InterPro" id="IPR043502">
    <property type="entry name" value="DNA/RNA_pol_sf"/>
</dbReference>
<proteinExistence type="predicted"/>
<reference evidence="2" key="4">
    <citation type="submission" date="2025-09" db="UniProtKB">
        <authorList>
            <consortium name="Ensembl"/>
        </authorList>
    </citation>
    <scope>IDENTIFICATION</scope>
    <source>
        <strain evidence="2">HSOK</strain>
    </source>
</reference>
<sequence length="303" mass="35072">MYLTDIRKKMIYTKQKYYESGPKFAKLLASKLKKQEADSTIYKIKDPSSKICVHNQSEIQNIFLNYYKHLYTQPNLKNPHQIQNFLKTLNLPVITEDQNELLTAEITEGELSRAITDLKANKAPGPDGFPSEWYKKFKMELLPFLTQILNKVLKENKIPPTWKQANISVIPKEGKDPLNCSSFRPISVLNVDYKLFTAIMAKRLESVLPCLINTGQTGFISQRQTHDNIRRTLHIWSHIQKNKIEAAMVSLDAEKAFDSVSWCFLYKVLERFGFHYKFIQVIKSLYTIPTACIKINGQLSNTF</sequence>
<protein>
    <recommendedName>
        <fullName evidence="1">Reverse transcriptase domain-containing protein</fullName>
    </recommendedName>
</protein>
<dbReference type="Proteomes" id="UP000265200">
    <property type="component" value="Chromosome 18"/>
</dbReference>
<name>A0A3P9JT67_ORYLA</name>
<evidence type="ECO:0000313" key="2">
    <source>
        <dbReference type="Ensembl" id="ENSORLP00015035329.1"/>
    </source>
</evidence>
<dbReference type="Ensembl" id="ENSORLT00015029955.1">
    <property type="protein sequence ID" value="ENSORLP00015035329.1"/>
    <property type="gene ID" value="ENSORLG00015021848.1"/>
</dbReference>
<dbReference type="InterPro" id="IPR000477">
    <property type="entry name" value="RT_dom"/>
</dbReference>
<dbReference type="Pfam" id="PF00078">
    <property type="entry name" value="RVT_1"/>
    <property type="match status" value="1"/>
</dbReference>
<evidence type="ECO:0000313" key="3">
    <source>
        <dbReference type="Proteomes" id="UP000265200"/>
    </source>
</evidence>